<dbReference type="EMBL" id="CP136336">
    <property type="protein sequence ID" value="WOB08804.1"/>
    <property type="molecule type" value="Genomic_DNA"/>
</dbReference>
<organism evidence="3 4">
    <name type="scientific">Piscinibacter gummiphilus</name>
    <dbReference type="NCBI Taxonomy" id="946333"/>
    <lineage>
        <taxon>Bacteria</taxon>
        <taxon>Pseudomonadati</taxon>
        <taxon>Pseudomonadota</taxon>
        <taxon>Betaproteobacteria</taxon>
        <taxon>Burkholderiales</taxon>
        <taxon>Sphaerotilaceae</taxon>
        <taxon>Piscinibacter</taxon>
    </lineage>
</organism>
<feature type="signal peptide" evidence="1">
    <location>
        <begin position="1"/>
        <end position="20"/>
    </location>
</feature>
<accession>A0ABZ0D260</accession>
<evidence type="ECO:0000256" key="1">
    <source>
        <dbReference type="SAM" id="SignalP"/>
    </source>
</evidence>
<name>A0ABZ0D260_9BURK</name>
<keyword evidence="1" id="KW-0732">Signal</keyword>
<dbReference type="Pfam" id="PF16036">
    <property type="entry name" value="Chalcone_3"/>
    <property type="match status" value="1"/>
</dbReference>
<sequence>MLARRPLLAALLALPWAAQSRPVELSAELPGAKLQGQGLLRFFGLRVYDARLWVTEGFKPDDYALHPVALELEYARELVGKLIAERSLVEMRKVGEVPADKGNAWLAAMEQAFPDVKAGDRITGLYRPGEGIRFFVNGKAGREVRDAAFARLFIGIWLSPRSSEPALRRSLLGLA</sequence>
<evidence type="ECO:0000313" key="3">
    <source>
        <dbReference type="EMBL" id="WOB08804.1"/>
    </source>
</evidence>
<evidence type="ECO:0000313" key="4">
    <source>
        <dbReference type="Proteomes" id="UP001303946"/>
    </source>
</evidence>
<proteinExistence type="predicted"/>
<dbReference type="GO" id="GO:0016853">
    <property type="term" value="F:isomerase activity"/>
    <property type="evidence" value="ECO:0007669"/>
    <property type="project" value="UniProtKB-KW"/>
</dbReference>
<dbReference type="Proteomes" id="UP001303946">
    <property type="component" value="Chromosome"/>
</dbReference>
<dbReference type="InterPro" id="IPR016087">
    <property type="entry name" value="Chalcone_isomerase"/>
</dbReference>
<dbReference type="RefSeq" id="WP_316701662.1">
    <property type="nucleotide sequence ID" value="NZ_CP136336.1"/>
</dbReference>
<feature type="domain" description="Chalcone isomerase" evidence="2">
    <location>
        <begin position="33"/>
        <end position="173"/>
    </location>
</feature>
<feature type="chain" id="PRO_5047352745" evidence="1">
    <location>
        <begin position="21"/>
        <end position="175"/>
    </location>
</feature>
<keyword evidence="3" id="KW-0413">Isomerase</keyword>
<reference evidence="3 4" key="1">
    <citation type="submission" date="2023-10" db="EMBL/GenBank/DDBJ databases">
        <title>Bacteria for the degradation of biodegradable plastic PBAT(Polybutylene adipate terephthalate).</title>
        <authorList>
            <person name="Weon H.-Y."/>
            <person name="Yeon J."/>
        </authorList>
    </citation>
    <scope>NUCLEOTIDE SEQUENCE [LARGE SCALE GENOMIC DNA]</scope>
    <source>
        <strain evidence="3 4">SBD 7-3</strain>
    </source>
</reference>
<gene>
    <name evidence="3" type="ORF">RXV79_01805</name>
</gene>
<protein>
    <submittedName>
        <fullName evidence="3">Chalcone isomerase family protein</fullName>
    </submittedName>
</protein>
<keyword evidence="4" id="KW-1185">Reference proteome</keyword>
<evidence type="ECO:0000259" key="2">
    <source>
        <dbReference type="Pfam" id="PF16036"/>
    </source>
</evidence>